<comment type="caution">
    <text evidence="2">The sequence shown here is derived from an EMBL/GenBank/DDBJ whole genome shotgun (WGS) entry which is preliminary data.</text>
</comment>
<sequence length="121" mass="12178">MSTTRMQVQLRSTAAAAAMAAALIGLGAGAANAAGWPPLQEGAYLYSGTTGTGSVTKVDLGDLGTCHTLSQAARSIQIANGSASVELYSSADCGSATAWRSGSLAQTDLPRPMLSYRVVPA</sequence>
<dbReference type="AlphaFoldDB" id="A0A101PQK7"/>
<keyword evidence="1" id="KW-0732">Signal</keyword>
<dbReference type="Proteomes" id="UP000053398">
    <property type="component" value="Unassembled WGS sequence"/>
</dbReference>
<evidence type="ECO:0008006" key="4">
    <source>
        <dbReference type="Google" id="ProtNLM"/>
    </source>
</evidence>
<protein>
    <recommendedName>
        <fullName evidence="4">Peptidase</fullName>
    </recommendedName>
</protein>
<accession>A0A101PQK7</accession>
<evidence type="ECO:0000313" key="2">
    <source>
        <dbReference type="EMBL" id="KUN15865.1"/>
    </source>
</evidence>
<evidence type="ECO:0000256" key="1">
    <source>
        <dbReference type="SAM" id="SignalP"/>
    </source>
</evidence>
<keyword evidence="3" id="KW-1185">Reference proteome</keyword>
<dbReference type="EMBL" id="LMWP01000069">
    <property type="protein sequence ID" value="KUN15865.1"/>
    <property type="molecule type" value="Genomic_DNA"/>
</dbReference>
<evidence type="ECO:0000313" key="3">
    <source>
        <dbReference type="Proteomes" id="UP000053398"/>
    </source>
</evidence>
<gene>
    <name evidence="2" type="ORF">AQJ11_42465</name>
</gene>
<reference evidence="2 3" key="1">
    <citation type="submission" date="2015-10" db="EMBL/GenBank/DDBJ databases">
        <title>Draft genome sequence of Streptomyces corchorusii DSM 40340, type strain for the species Streptomyces corchorusii.</title>
        <authorList>
            <person name="Ruckert C."/>
            <person name="Winkler A."/>
            <person name="Kalinowski J."/>
            <person name="Kampfer P."/>
            <person name="Glaeser S."/>
        </authorList>
    </citation>
    <scope>NUCLEOTIDE SEQUENCE [LARGE SCALE GENOMIC DNA]</scope>
    <source>
        <strain evidence="2 3">DSM 40340</strain>
    </source>
</reference>
<organism evidence="2 3">
    <name type="scientific">Streptomyces corchorusii</name>
    <name type="common">Streptomyces chibaensis</name>
    <dbReference type="NCBI Taxonomy" id="1903"/>
    <lineage>
        <taxon>Bacteria</taxon>
        <taxon>Bacillati</taxon>
        <taxon>Actinomycetota</taxon>
        <taxon>Actinomycetes</taxon>
        <taxon>Kitasatosporales</taxon>
        <taxon>Streptomycetaceae</taxon>
        <taxon>Streptomyces</taxon>
    </lineage>
</organism>
<proteinExistence type="predicted"/>
<name>A0A101PQK7_STRCK</name>
<feature type="chain" id="PRO_5007102953" description="Peptidase" evidence="1">
    <location>
        <begin position="34"/>
        <end position="121"/>
    </location>
</feature>
<dbReference type="RefSeq" id="WP_059267024.1">
    <property type="nucleotide sequence ID" value="NZ_KQ948378.1"/>
</dbReference>
<feature type="signal peptide" evidence="1">
    <location>
        <begin position="1"/>
        <end position="33"/>
    </location>
</feature>